<proteinExistence type="predicted"/>
<protein>
    <submittedName>
        <fullName evidence="1">Uncharacterized protein</fullName>
    </submittedName>
</protein>
<dbReference type="EMBL" id="JALJOV010000487">
    <property type="protein sequence ID" value="KAK9863327.1"/>
    <property type="molecule type" value="Genomic_DNA"/>
</dbReference>
<sequence length="96" mass="10603">MHRTFLAYLGHGGRPTMMEHAIGCSSWDCPHASAMGLALQQLRWCHRREMDLSWNPARACLMRTGLLGCESQQPAHVHGRSCTGRLCIGLCTLVGV</sequence>
<evidence type="ECO:0000313" key="2">
    <source>
        <dbReference type="Proteomes" id="UP001485043"/>
    </source>
</evidence>
<evidence type="ECO:0000313" key="1">
    <source>
        <dbReference type="EMBL" id="KAK9863327.1"/>
    </source>
</evidence>
<organism evidence="1 2">
    <name type="scientific">Apatococcus fuscideae</name>
    <dbReference type="NCBI Taxonomy" id="2026836"/>
    <lineage>
        <taxon>Eukaryota</taxon>
        <taxon>Viridiplantae</taxon>
        <taxon>Chlorophyta</taxon>
        <taxon>core chlorophytes</taxon>
        <taxon>Trebouxiophyceae</taxon>
        <taxon>Chlorellales</taxon>
        <taxon>Chlorellaceae</taxon>
        <taxon>Apatococcus</taxon>
    </lineage>
</organism>
<accession>A0AAW1T3T9</accession>
<comment type="caution">
    <text evidence="1">The sequence shown here is derived from an EMBL/GenBank/DDBJ whole genome shotgun (WGS) entry which is preliminary data.</text>
</comment>
<gene>
    <name evidence="1" type="ORF">WJX84_011718</name>
</gene>
<dbReference type="Proteomes" id="UP001485043">
    <property type="component" value="Unassembled WGS sequence"/>
</dbReference>
<keyword evidence="2" id="KW-1185">Reference proteome</keyword>
<dbReference type="AlphaFoldDB" id="A0AAW1T3T9"/>
<name>A0AAW1T3T9_9CHLO</name>
<reference evidence="1 2" key="1">
    <citation type="journal article" date="2024" name="Nat. Commun.">
        <title>Phylogenomics reveals the evolutionary origins of lichenization in chlorophyte algae.</title>
        <authorList>
            <person name="Puginier C."/>
            <person name="Libourel C."/>
            <person name="Otte J."/>
            <person name="Skaloud P."/>
            <person name="Haon M."/>
            <person name="Grisel S."/>
            <person name="Petersen M."/>
            <person name="Berrin J.G."/>
            <person name="Delaux P.M."/>
            <person name="Dal Grande F."/>
            <person name="Keller J."/>
        </authorList>
    </citation>
    <scope>NUCLEOTIDE SEQUENCE [LARGE SCALE GENOMIC DNA]</scope>
    <source>
        <strain evidence="1 2">SAG 2523</strain>
    </source>
</reference>